<evidence type="ECO:0000313" key="2">
    <source>
        <dbReference type="Proteomes" id="UP001054837"/>
    </source>
</evidence>
<reference evidence="1 2" key="1">
    <citation type="submission" date="2021-06" db="EMBL/GenBank/DDBJ databases">
        <title>Caerostris darwini draft genome.</title>
        <authorList>
            <person name="Kono N."/>
            <person name="Arakawa K."/>
        </authorList>
    </citation>
    <scope>NUCLEOTIDE SEQUENCE [LARGE SCALE GENOMIC DNA]</scope>
</reference>
<evidence type="ECO:0000313" key="1">
    <source>
        <dbReference type="EMBL" id="GIY07731.1"/>
    </source>
</evidence>
<accession>A0AAV4QHB0</accession>
<dbReference type="AlphaFoldDB" id="A0AAV4QHB0"/>
<name>A0AAV4QHB0_9ARAC</name>
<gene>
    <name evidence="1" type="ORF">CDAR_505701</name>
</gene>
<protein>
    <submittedName>
        <fullName evidence="1">Uncharacterized protein</fullName>
    </submittedName>
</protein>
<proteinExistence type="predicted"/>
<keyword evidence="2" id="KW-1185">Reference proteome</keyword>
<dbReference type="Proteomes" id="UP001054837">
    <property type="component" value="Unassembled WGS sequence"/>
</dbReference>
<feature type="non-terminal residue" evidence="1">
    <location>
        <position position="1"/>
    </location>
</feature>
<organism evidence="1 2">
    <name type="scientific">Caerostris darwini</name>
    <dbReference type="NCBI Taxonomy" id="1538125"/>
    <lineage>
        <taxon>Eukaryota</taxon>
        <taxon>Metazoa</taxon>
        <taxon>Ecdysozoa</taxon>
        <taxon>Arthropoda</taxon>
        <taxon>Chelicerata</taxon>
        <taxon>Arachnida</taxon>
        <taxon>Araneae</taxon>
        <taxon>Araneomorphae</taxon>
        <taxon>Entelegynae</taxon>
        <taxon>Araneoidea</taxon>
        <taxon>Araneidae</taxon>
        <taxon>Caerostris</taxon>
    </lineage>
</organism>
<sequence length="73" mass="8246">TSLHTTPSHMHTAEQNEMPNLYFLAANKDTRDCTSWIITAHNALHKGENLTCHIKRASTKSVAHRHRDNACPL</sequence>
<comment type="caution">
    <text evidence="1">The sequence shown here is derived from an EMBL/GenBank/DDBJ whole genome shotgun (WGS) entry which is preliminary data.</text>
</comment>
<dbReference type="EMBL" id="BPLQ01004382">
    <property type="protein sequence ID" value="GIY07731.1"/>
    <property type="molecule type" value="Genomic_DNA"/>
</dbReference>